<keyword evidence="5 9" id="KW-0413">Isomerase</keyword>
<accession>A0ABX8JIP3</accession>
<feature type="signal peptide" evidence="7">
    <location>
        <begin position="1"/>
        <end position="27"/>
    </location>
</feature>
<keyword evidence="3" id="KW-0472">Membrane</keyword>
<evidence type="ECO:0000256" key="1">
    <source>
        <dbReference type="ARBA" id="ARBA00004236"/>
    </source>
</evidence>
<organism evidence="9 10">
    <name type="scientific">Geomonas diazotrophica</name>
    <dbReference type="NCBI Taxonomy" id="2843197"/>
    <lineage>
        <taxon>Bacteria</taxon>
        <taxon>Pseudomonadati</taxon>
        <taxon>Thermodesulfobacteriota</taxon>
        <taxon>Desulfuromonadia</taxon>
        <taxon>Geobacterales</taxon>
        <taxon>Geobacteraceae</taxon>
        <taxon>Geomonas</taxon>
    </lineage>
</organism>
<protein>
    <submittedName>
        <fullName evidence="9">Peptidyl-prolyl cis-trans isomerase</fullName>
    </submittedName>
</protein>
<keyword evidence="10" id="KW-1185">Reference proteome</keyword>
<evidence type="ECO:0000313" key="10">
    <source>
        <dbReference type="Proteomes" id="UP000683493"/>
    </source>
</evidence>
<keyword evidence="5" id="KW-0697">Rotamase</keyword>
<evidence type="ECO:0000256" key="6">
    <source>
        <dbReference type="SAM" id="MobiDB-lite"/>
    </source>
</evidence>
<dbReference type="Proteomes" id="UP000683493">
    <property type="component" value="Chromosome"/>
</dbReference>
<dbReference type="InterPro" id="IPR000297">
    <property type="entry name" value="PPIase_PpiC"/>
</dbReference>
<evidence type="ECO:0000313" key="9">
    <source>
        <dbReference type="EMBL" id="QWV96504.1"/>
    </source>
</evidence>
<feature type="domain" description="PpiC" evidence="8">
    <location>
        <begin position="194"/>
        <end position="285"/>
    </location>
</feature>
<comment type="subcellular location">
    <subcellularLocation>
        <location evidence="1">Cell membrane</location>
    </subcellularLocation>
</comment>
<keyword evidence="4" id="KW-0143">Chaperone</keyword>
<feature type="chain" id="PRO_5047427822" evidence="7">
    <location>
        <begin position="28"/>
        <end position="607"/>
    </location>
</feature>
<dbReference type="PROSITE" id="PS50198">
    <property type="entry name" value="PPIC_PPIASE_2"/>
    <property type="match status" value="1"/>
</dbReference>
<evidence type="ECO:0000256" key="3">
    <source>
        <dbReference type="ARBA" id="ARBA00023136"/>
    </source>
</evidence>
<feature type="region of interest" description="Disordered" evidence="6">
    <location>
        <begin position="26"/>
        <end position="46"/>
    </location>
</feature>
<dbReference type="InterPro" id="IPR052029">
    <property type="entry name" value="PpiD_chaperone"/>
</dbReference>
<evidence type="ECO:0000256" key="4">
    <source>
        <dbReference type="ARBA" id="ARBA00023186"/>
    </source>
</evidence>
<evidence type="ECO:0000259" key="8">
    <source>
        <dbReference type="PROSITE" id="PS50198"/>
    </source>
</evidence>
<evidence type="ECO:0000256" key="5">
    <source>
        <dbReference type="PROSITE-ProRule" id="PRU00278"/>
    </source>
</evidence>
<dbReference type="PANTHER" id="PTHR47529:SF1">
    <property type="entry name" value="PERIPLASMIC CHAPERONE PPID"/>
    <property type="match status" value="1"/>
</dbReference>
<evidence type="ECO:0000256" key="7">
    <source>
        <dbReference type="SAM" id="SignalP"/>
    </source>
</evidence>
<reference evidence="9 10" key="1">
    <citation type="submission" date="2021-06" db="EMBL/GenBank/DDBJ databases">
        <title>Gemonas diversity in paddy soil.</title>
        <authorList>
            <person name="Liu G."/>
        </authorList>
    </citation>
    <scope>NUCLEOTIDE SEQUENCE [LARGE SCALE GENOMIC DNA]</scope>
    <source>
        <strain evidence="9 10">RG29</strain>
    </source>
</reference>
<keyword evidence="2" id="KW-1003">Cell membrane</keyword>
<proteinExistence type="predicted"/>
<gene>
    <name evidence="9" type="ORF">KP005_14130</name>
</gene>
<sequence>MKTKVLMRGAVTAVAGVVLLTGVPGSANEGQQNTVPPVQAAGGQQPANPVGAKEVATSQDKAVASEFVKVDDTTLRLNVPLYSPHFFDTPLAVVGEDKITVGDLQQALMAVHEKVKDEHVVSSKKIFMEPLQRLINIRLVVQEAKGMELDKLAEVKEDLDKYAEQQLRQVLFQDRVKDIKPDEKRVEKEYRQAIKEMKMKTALFKKEADAKKFLQDVKAGKKFEDLREKAFNEAKAEPVGRNEELFATNEAVGPVISEALVDAKPGTLTPVIEITNGYLVIKVEDVRYVESPEKKEIAKNKVLAQQRLESLKGYKADLLKQYAKENTKLIKSLDFDAPKPGFDHYLKDKRVVMTIKGEKPITVADLAETLQMKFFHGIENAIKEKKLNREKLLALDELESVRLFRRVSLDKGLDKSEEYLKRIQAYQDKVLFTTFVEKAVKPEVSITLKDAKDYYQAHLADYQTPAMILLDGIAFTNKQLAQSAADKLRSGVDFGWMKSNAEGQIPKEARGLLVFEDQMLAVPGLPEPMQKVLTGARKDDYKLYESPEGYVYVIYVKEFTPPAAQDFELVKNAIGEKISYEHLNQQIEKWFAKLREAYPVKIYLDPK</sequence>
<dbReference type="EMBL" id="CP076724">
    <property type="protein sequence ID" value="QWV96504.1"/>
    <property type="molecule type" value="Genomic_DNA"/>
</dbReference>
<evidence type="ECO:0000256" key="2">
    <source>
        <dbReference type="ARBA" id="ARBA00022475"/>
    </source>
</evidence>
<dbReference type="PANTHER" id="PTHR47529">
    <property type="entry name" value="PEPTIDYL-PROLYL CIS-TRANS ISOMERASE D"/>
    <property type="match status" value="1"/>
</dbReference>
<name>A0ABX8JIP3_9BACT</name>
<keyword evidence="7" id="KW-0732">Signal</keyword>
<dbReference type="GO" id="GO:0016853">
    <property type="term" value="F:isomerase activity"/>
    <property type="evidence" value="ECO:0007669"/>
    <property type="project" value="UniProtKB-KW"/>
</dbReference>
<dbReference type="Pfam" id="PF13145">
    <property type="entry name" value="Rotamase_2"/>
    <property type="match status" value="2"/>
</dbReference>